<keyword evidence="4" id="KW-1185">Reference proteome</keyword>
<feature type="region of interest" description="Disordered" evidence="1">
    <location>
        <begin position="29"/>
        <end position="49"/>
    </location>
</feature>
<evidence type="ECO:0000313" key="4">
    <source>
        <dbReference type="Proteomes" id="UP000182427"/>
    </source>
</evidence>
<evidence type="ECO:0000313" key="3">
    <source>
        <dbReference type="EMBL" id="SDE89367.1"/>
    </source>
</evidence>
<accession>A0A1G7GMJ0</accession>
<organism evidence="3 4">
    <name type="scientific">Terriglobus roseus</name>
    <dbReference type="NCBI Taxonomy" id="392734"/>
    <lineage>
        <taxon>Bacteria</taxon>
        <taxon>Pseudomonadati</taxon>
        <taxon>Acidobacteriota</taxon>
        <taxon>Terriglobia</taxon>
        <taxon>Terriglobales</taxon>
        <taxon>Acidobacteriaceae</taxon>
        <taxon>Terriglobus</taxon>
    </lineage>
</organism>
<feature type="signal peptide" evidence="2">
    <location>
        <begin position="1"/>
        <end position="25"/>
    </location>
</feature>
<dbReference type="RefSeq" id="WP_172838132.1">
    <property type="nucleotide sequence ID" value="NZ_LT629690.1"/>
</dbReference>
<evidence type="ECO:0000256" key="1">
    <source>
        <dbReference type="SAM" id="MobiDB-lite"/>
    </source>
</evidence>
<proteinExistence type="predicted"/>
<name>A0A1G7GMJ0_9BACT</name>
<feature type="compositionally biased region" description="Low complexity" evidence="1">
    <location>
        <begin position="36"/>
        <end position="49"/>
    </location>
</feature>
<sequence length="193" mass="20211">MGHLANAFSVATVSFMLAVAPAIHAKSGPADSRLQSATTSPTPSDPAPTLLTPAQVEHLMPATVYYRGQSAPIQLRNSAGARFTPDGYLLVAMVDTSGYASSVQEIYQMYLITESTLMIGDRPLGPGAYGAGVVNGKFIVTDVGGHTLLQADTNLDQSMPRPRPLQLLSGPAGGLKLYLGRSWVSISVATATH</sequence>
<protein>
    <submittedName>
        <fullName evidence="3">Uncharacterized protein</fullName>
    </submittedName>
</protein>
<evidence type="ECO:0000256" key="2">
    <source>
        <dbReference type="SAM" id="SignalP"/>
    </source>
</evidence>
<dbReference type="EMBL" id="LT629690">
    <property type="protein sequence ID" value="SDE89367.1"/>
    <property type="molecule type" value="Genomic_DNA"/>
</dbReference>
<keyword evidence="2" id="KW-0732">Signal</keyword>
<dbReference type="Proteomes" id="UP000182427">
    <property type="component" value="Chromosome I"/>
</dbReference>
<dbReference type="AlphaFoldDB" id="A0A1G7GMJ0"/>
<reference evidence="4" key="1">
    <citation type="submission" date="2016-10" db="EMBL/GenBank/DDBJ databases">
        <authorList>
            <person name="Varghese N."/>
            <person name="Submissions S."/>
        </authorList>
    </citation>
    <scope>NUCLEOTIDE SEQUENCE [LARGE SCALE GENOMIC DNA]</scope>
    <source>
        <strain evidence="4">GAS232</strain>
    </source>
</reference>
<feature type="chain" id="PRO_5009241152" evidence="2">
    <location>
        <begin position="26"/>
        <end position="193"/>
    </location>
</feature>
<gene>
    <name evidence="3" type="ORF">SAMN05444167_0744</name>
</gene>